<protein>
    <submittedName>
        <fullName evidence="2">Uncharacterized protein</fullName>
    </submittedName>
</protein>
<gene>
    <name evidence="2" type="ORF">OBBRIDRAFT_257043</name>
</gene>
<proteinExistence type="predicted"/>
<dbReference type="EMBL" id="KV722540">
    <property type="protein sequence ID" value="OCH86188.1"/>
    <property type="molecule type" value="Genomic_DNA"/>
</dbReference>
<dbReference type="AlphaFoldDB" id="A0A8E2DKV4"/>
<evidence type="ECO:0000256" key="1">
    <source>
        <dbReference type="SAM" id="MobiDB-lite"/>
    </source>
</evidence>
<evidence type="ECO:0000313" key="2">
    <source>
        <dbReference type="EMBL" id="OCH86188.1"/>
    </source>
</evidence>
<feature type="region of interest" description="Disordered" evidence="1">
    <location>
        <begin position="148"/>
        <end position="176"/>
    </location>
</feature>
<name>A0A8E2DKV4_9APHY</name>
<reference evidence="2 3" key="1">
    <citation type="submission" date="2016-07" db="EMBL/GenBank/DDBJ databases">
        <title>Draft genome of the white-rot fungus Obba rivulosa 3A-2.</title>
        <authorList>
            <consortium name="DOE Joint Genome Institute"/>
            <person name="Miettinen O."/>
            <person name="Riley R."/>
            <person name="Acob R."/>
            <person name="Barry K."/>
            <person name="Cullen D."/>
            <person name="De Vries R."/>
            <person name="Hainaut M."/>
            <person name="Hatakka A."/>
            <person name="Henrissat B."/>
            <person name="Hilden K."/>
            <person name="Kuo R."/>
            <person name="Labutti K."/>
            <person name="Lipzen A."/>
            <person name="Makela M.R."/>
            <person name="Sandor L."/>
            <person name="Spatafora J.W."/>
            <person name="Grigoriev I.V."/>
            <person name="Hibbett D.S."/>
        </authorList>
    </citation>
    <scope>NUCLEOTIDE SEQUENCE [LARGE SCALE GENOMIC DNA]</scope>
    <source>
        <strain evidence="2 3">3A-2</strain>
    </source>
</reference>
<organism evidence="2 3">
    <name type="scientific">Obba rivulosa</name>
    <dbReference type="NCBI Taxonomy" id="1052685"/>
    <lineage>
        <taxon>Eukaryota</taxon>
        <taxon>Fungi</taxon>
        <taxon>Dikarya</taxon>
        <taxon>Basidiomycota</taxon>
        <taxon>Agaricomycotina</taxon>
        <taxon>Agaricomycetes</taxon>
        <taxon>Polyporales</taxon>
        <taxon>Gelatoporiaceae</taxon>
        <taxon>Obba</taxon>
    </lineage>
</organism>
<sequence length="214" mass="23533">MTLSHSHTCSFATLMLWTIATFTLRFRVLASDTASRLFFSSQTALAYFSGCSRITCTITSHERITIGSGFAFRPGLEPAAYRLARTAAWESPGPKRLFNMARLCWYSRYLRAAAGASPICPSSLAFGTIRSTRIGRSHTLARAARLTSQVDQTDDTNQHVHAHSRSPGGSSYQRTCAPGSGAAAFWGLRTNDRDRRAGNWRLGVEDDSRDESSN</sequence>
<keyword evidence="3" id="KW-1185">Reference proteome</keyword>
<accession>A0A8E2DKV4</accession>
<evidence type="ECO:0000313" key="3">
    <source>
        <dbReference type="Proteomes" id="UP000250043"/>
    </source>
</evidence>
<dbReference type="Proteomes" id="UP000250043">
    <property type="component" value="Unassembled WGS sequence"/>
</dbReference>